<proteinExistence type="inferred from homology"/>
<dbReference type="Proteomes" id="UP000051296">
    <property type="component" value="Unassembled WGS sequence"/>
</dbReference>
<keyword evidence="7 8" id="KW-0472">Membrane</keyword>
<comment type="subcellular location">
    <subcellularLocation>
        <location evidence="1">Cell membrane</location>
        <topology evidence="1">Multi-pass membrane protein</topology>
    </subcellularLocation>
</comment>
<evidence type="ECO:0000256" key="4">
    <source>
        <dbReference type="ARBA" id="ARBA00022692"/>
    </source>
</evidence>
<protein>
    <submittedName>
        <fullName evidence="9">Rod shape-determining protein MreD</fullName>
    </submittedName>
</protein>
<evidence type="ECO:0000256" key="1">
    <source>
        <dbReference type="ARBA" id="ARBA00004651"/>
    </source>
</evidence>
<evidence type="ECO:0000256" key="5">
    <source>
        <dbReference type="ARBA" id="ARBA00022960"/>
    </source>
</evidence>
<evidence type="ECO:0000256" key="6">
    <source>
        <dbReference type="ARBA" id="ARBA00022989"/>
    </source>
</evidence>
<keyword evidence="4 8" id="KW-0812">Transmembrane</keyword>
<evidence type="ECO:0000313" key="9">
    <source>
        <dbReference type="EMBL" id="KRN31772.1"/>
    </source>
</evidence>
<dbReference type="GO" id="GO:0005886">
    <property type="term" value="C:plasma membrane"/>
    <property type="evidence" value="ECO:0007669"/>
    <property type="project" value="UniProtKB-SubCell"/>
</dbReference>
<dbReference type="InterPro" id="IPR007227">
    <property type="entry name" value="Cell_shape_determining_MreD"/>
</dbReference>
<name>A0A0R2G336_9LACO</name>
<dbReference type="eggNOG" id="COG2891">
    <property type="taxonomic scope" value="Bacteria"/>
</dbReference>
<dbReference type="STRING" id="1123500.GCA_000420365_00969"/>
<feature type="transmembrane region" description="Helical" evidence="8">
    <location>
        <begin position="69"/>
        <end position="94"/>
    </location>
</feature>
<keyword evidence="5" id="KW-0133">Cell shape</keyword>
<comment type="caution">
    <text evidence="9">The sequence shown here is derived from an EMBL/GenBank/DDBJ whole genome shotgun (WGS) entry which is preliminary data.</text>
</comment>
<sequence length="207" mass="23500">MGGAMLKYIHTTWLHAILVLVAVYLDGGIALQLAGVLFKLPTAASPFLCILVILMPILSGTVNQVRMRWGYVIAFAGGLVFDIFYTGIIGIAMIGFPLTFWVAANIQRYFPNTMFWAMATWFLSLCTYLTYDYLAFGLINLANLAPASFVVFHLFPTLLINLILFLLCYQGLDFLYQATRQPDLEHYNVDRRDLNSGLNFKRRSQRY</sequence>
<reference evidence="9 10" key="1">
    <citation type="journal article" date="2015" name="Genome Announc.">
        <title>Expanding the biotechnology potential of lactobacilli through comparative genomics of 213 strains and associated genera.</title>
        <authorList>
            <person name="Sun Z."/>
            <person name="Harris H.M."/>
            <person name="McCann A."/>
            <person name="Guo C."/>
            <person name="Argimon S."/>
            <person name="Zhang W."/>
            <person name="Yang X."/>
            <person name="Jeffery I.B."/>
            <person name="Cooney J.C."/>
            <person name="Kagawa T.F."/>
            <person name="Liu W."/>
            <person name="Song Y."/>
            <person name="Salvetti E."/>
            <person name="Wrobel A."/>
            <person name="Rasinkangas P."/>
            <person name="Parkhill J."/>
            <person name="Rea M.C."/>
            <person name="O'Sullivan O."/>
            <person name="Ritari J."/>
            <person name="Douillard F.P."/>
            <person name="Paul Ross R."/>
            <person name="Yang R."/>
            <person name="Briner A.E."/>
            <person name="Felis G.E."/>
            <person name="de Vos W.M."/>
            <person name="Barrangou R."/>
            <person name="Klaenhammer T.R."/>
            <person name="Caufield P.W."/>
            <person name="Cui Y."/>
            <person name="Zhang H."/>
            <person name="O'Toole P.W."/>
        </authorList>
    </citation>
    <scope>NUCLEOTIDE SEQUENCE [LARGE SCALE GENOMIC DNA]</scope>
    <source>
        <strain evidence="9 10">DSM 20190</strain>
    </source>
</reference>
<organism evidence="9 10">
    <name type="scientific">Weissella halotolerans DSM 20190</name>
    <dbReference type="NCBI Taxonomy" id="1123500"/>
    <lineage>
        <taxon>Bacteria</taxon>
        <taxon>Bacillati</taxon>
        <taxon>Bacillota</taxon>
        <taxon>Bacilli</taxon>
        <taxon>Lactobacillales</taxon>
        <taxon>Lactobacillaceae</taxon>
        <taxon>Weissella</taxon>
    </lineage>
</organism>
<dbReference type="InParanoid" id="A0A0R2G336"/>
<dbReference type="GO" id="GO:0008360">
    <property type="term" value="P:regulation of cell shape"/>
    <property type="evidence" value="ECO:0007669"/>
    <property type="project" value="UniProtKB-KW"/>
</dbReference>
<dbReference type="AlphaFoldDB" id="A0A0R2G336"/>
<evidence type="ECO:0000256" key="7">
    <source>
        <dbReference type="ARBA" id="ARBA00023136"/>
    </source>
</evidence>
<evidence type="ECO:0000256" key="2">
    <source>
        <dbReference type="ARBA" id="ARBA00007776"/>
    </source>
</evidence>
<dbReference type="NCBIfam" id="TIGR03426">
    <property type="entry name" value="shape_MreD"/>
    <property type="match status" value="1"/>
</dbReference>
<evidence type="ECO:0000256" key="8">
    <source>
        <dbReference type="SAM" id="Phobius"/>
    </source>
</evidence>
<gene>
    <name evidence="9" type="ORF">IV68_GL001029</name>
</gene>
<dbReference type="EMBL" id="JQAX01000003">
    <property type="protein sequence ID" value="KRN31772.1"/>
    <property type="molecule type" value="Genomic_DNA"/>
</dbReference>
<feature type="transmembrane region" description="Helical" evidence="8">
    <location>
        <begin position="114"/>
        <end position="135"/>
    </location>
</feature>
<dbReference type="Pfam" id="PF04093">
    <property type="entry name" value="MreD"/>
    <property type="match status" value="1"/>
</dbReference>
<feature type="transmembrane region" description="Helical" evidence="8">
    <location>
        <begin position="147"/>
        <end position="172"/>
    </location>
</feature>
<comment type="similarity">
    <text evidence="2">Belongs to the MreD family.</text>
</comment>
<accession>A0A0R2G336</accession>
<keyword evidence="6 8" id="KW-1133">Transmembrane helix</keyword>
<feature type="transmembrane region" description="Helical" evidence="8">
    <location>
        <begin position="44"/>
        <end position="62"/>
    </location>
</feature>
<keyword evidence="3" id="KW-1003">Cell membrane</keyword>
<dbReference type="FunCoup" id="A0A0R2G336">
    <property type="interactions" value="33"/>
</dbReference>
<evidence type="ECO:0000313" key="10">
    <source>
        <dbReference type="Proteomes" id="UP000051296"/>
    </source>
</evidence>
<evidence type="ECO:0000256" key="3">
    <source>
        <dbReference type="ARBA" id="ARBA00022475"/>
    </source>
</evidence>
<keyword evidence="10" id="KW-1185">Reference proteome</keyword>
<feature type="transmembrane region" description="Helical" evidence="8">
    <location>
        <begin position="12"/>
        <end position="38"/>
    </location>
</feature>
<dbReference type="PATRIC" id="fig|1123500.6.peg.1033"/>